<feature type="compositionally biased region" description="Gly residues" evidence="5">
    <location>
        <begin position="417"/>
        <end position="449"/>
    </location>
</feature>
<feature type="domain" description="Helicase C-terminal" evidence="7">
    <location>
        <begin position="258"/>
        <end position="407"/>
    </location>
</feature>
<feature type="domain" description="Helicase ATP-binding" evidence="6">
    <location>
        <begin position="61"/>
        <end position="231"/>
    </location>
</feature>
<name>A0A6J6UVE3_9ZZZZ</name>
<dbReference type="SUPFAM" id="SSF52540">
    <property type="entry name" value="P-loop containing nucleoside triphosphate hydrolases"/>
    <property type="match status" value="1"/>
</dbReference>
<dbReference type="GO" id="GO:0003724">
    <property type="term" value="F:RNA helicase activity"/>
    <property type="evidence" value="ECO:0007669"/>
    <property type="project" value="TreeGrafter"/>
</dbReference>
<keyword evidence="3" id="KW-0347">Helicase</keyword>
<dbReference type="PANTHER" id="PTHR47959:SF13">
    <property type="entry name" value="ATP-DEPENDENT RNA HELICASE RHLE"/>
    <property type="match status" value="1"/>
</dbReference>
<dbReference type="InterPro" id="IPR001650">
    <property type="entry name" value="Helicase_C-like"/>
</dbReference>
<dbReference type="Pfam" id="PF00271">
    <property type="entry name" value="Helicase_C"/>
    <property type="match status" value="1"/>
</dbReference>
<keyword evidence="4" id="KW-0067">ATP-binding</keyword>
<dbReference type="GO" id="GO:0005524">
    <property type="term" value="F:ATP binding"/>
    <property type="evidence" value="ECO:0007669"/>
    <property type="project" value="UniProtKB-KW"/>
</dbReference>
<dbReference type="PROSITE" id="PS51194">
    <property type="entry name" value="HELICASE_CTER"/>
    <property type="match status" value="1"/>
</dbReference>
<dbReference type="PANTHER" id="PTHR47959">
    <property type="entry name" value="ATP-DEPENDENT RNA HELICASE RHLE-RELATED"/>
    <property type="match status" value="1"/>
</dbReference>
<dbReference type="InterPro" id="IPR027417">
    <property type="entry name" value="P-loop_NTPase"/>
</dbReference>
<dbReference type="Pfam" id="PF00270">
    <property type="entry name" value="DEAD"/>
    <property type="match status" value="1"/>
</dbReference>
<feature type="compositionally biased region" description="Gly residues" evidence="5">
    <location>
        <begin position="458"/>
        <end position="481"/>
    </location>
</feature>
<dbReference type="CDD" id="cd00268">
    <property type="entry name" value="DEADc"/>
    <property type="match status" value="1"/>
</dbReference>
<evidence type="ECO:0000256" key="1">
    <source>
        <dbReference type="ARBA" id="ARBA00022741"/>
    </source>
</evidence>
<dbReference type="SMART" id="SM00487">
    <property type="entry name" value="DEXDc"/>
    <property type="match status" value="1"/>
</dbReference>
<dbReference type="InterPro" id="IPR014001">
    <property type="entry name" value="Helicase_ATP-bd"/>
</dbReference>
<dbReference type="GO" id="GO:0003676">
    <property type="term" value="F:nucleic acid binding"/>
    <property type="evidence" value="ECO:0007669"/>
    <property type="project" value="InterPro"/>
</dbReference>
<dbReference type="InterPro" id="IPR011545">
    <property type="entry name" value="DEAD/DEAH_box_helicase_dom"/>
</dbReference>
<reference evidence="8" key="1">
    <citation type="submission" date="2020-05" db="EMBL/GenBank/DDBJ databases">
        <authorList>
            <person name="Chiriac C."/>
            <person name="Salcher M."/>
            <person name="Ghai R."/>
            <person name="Kavagutti S V."/>
        </authorList>
    </citation>
    <scope>NUCLEOTIDE SEQUENCE</scope>
</reference>
<feature type="region of interest" description="Disordered" evidence="5">
    <location>
        <begin position="1"/>
        <end position="24"/>
    </location>
</feature>
<dbReference type="PROSITE" id="PS51192">
    <property type="entry name" value="HELICASE_ATP_BIND_1"/>
    <property type="match status" value="1"/>
</dbReference>
<dbReference type="SMART" id="SM00490">
    <property type="entry name" value="HELICc"/>
    <property type="match status" value="1"/>
</dbReference>
<evidence type="ECO:0000256" key="3">
    <source>
        <dbReference type="ARBA" id="ARBA00022806"/>
    </source>
</evidence>
<dbReference type="Gene3D" id="3.40.50.300">
    <property type="entry name" value="P-loop containing nucleotide triphosphate hydrolases"/>
    <property type="match status" value="2"/>
</dbReference>
<gene>
    <name evidence="8" type="ORF">UFOPK2766_02386</name>
</gene>
<evidence type="ECO:0000256" key="5">
    <source>
        <dbReference type="SAM" id="MobiDB-lite"/>
    </source>
</evidence>
<proteinExistence type="predicted"/>
<organism evidence="8">
    <name type="scientific">freshwater metagenome</name>
    <dbReference type="NCBI Taxonomy" id="449393"/>
    <lineage>
        <taxon>unclassified sequences</taxon>
        <taxon>metagenomes</taxon>
        <taxon>ecological metagenomes</taxon>
    </lineage>
</organism>
<sequence length="495" mass="52116">MNPPIPTASVDAPDQDVSAHEPAVTEPELNGFEAIGVPAGLAKSLFKRGITAPFPIQVATLPPALEGRDVCGRAPTGSGKTLAFGIPLMLRVGRARPNHPRALVLAPTRELAAQITDELRQLGDSEQTVEAFYGGVGFGNQLRALRNGVDVAVACPGRLADLINQGHVHLDEVDLVVLDEADRMADMGFLHEVKRLLGACASPRQTLLFSATLDGDVDVIIQRYMNNPVRHEEAGADSDGDTAEHMFWAVERADRVEMTAQIVARTGPTVVFCRTKRGADRVAKQLEQRGVRAVAIHGDRSQSQRERALEQFRQGRAQAIVATDVAARGIHVDGVACVIHFDPSEDPKDYVHRSGRTGRAGAAGSVISFVGRDQRRDMNQQQRSLHRKFEIVDANPAGLPEAPPFVAPPARPERSNSGGGRPGSRNGGSRNGGARNGGQRKGGRPGGPRKGARSSGSGSSGNSGSGNSGSGNSGSGSGSGSGSHRSTQGRSSAAR</sequence>
<evidence type="ECO:0000259" key="6">
    <source>
        <dbReference type="PROSITE" id="PS51192"/>
    </source>
</evidence>
<evidence type="ECO:0000259" key="7">
    <source>
        <dbReference type="PROSITE" id="PS51194"/>
    </source>
</evidence>
<dbReference type="CDD" id="cd18787">
    <property type="entry name" value="SF2_C_DEAD"/>
    <property type="match status" value="1"/>
</dbReference>
<keyword evidence="2" id="KW-0378">Hydrolase</keyword>
<evidence type="ECO:0000256" key="2">
    <source>
        <dbReference type="ARBA" id="ARBA00022801"/>
    </source>
</evidence>
<dbReference type="InterPro" id="IPR050079">
    <property type="entry name" value="DEAD_box_RNA_helicase"/>
</dbReference>
<dbReference type="GO" id="GO:0005829">
    <property type="term" value="C:cytosol"/>
    <property type="evidence" value="ECO:0007669"/>
    <property type="project" value="TreeGrafter"/>
</dbReference>
<keyword evidence="1" id="KW-0547">Nucleotide-binding</keyword>
<feature type="region of interest" description="Disordered" evidence="5">
    <location>
        <begin position="395"/>
        <end position="495"/>
    </location>
</feature>
<evidence type="ECO:0000256" key="4">
    <source>
        <dbReference type="ARBA" id="ARBA00022840"/>
    </source>
</evidence>
<feature type="compositionally biased region" description="Low complexity" evidence="5">
    <location>
        <begin position="482"/>
        <end position="495"/>
    </location>
</feature>
<dbReference type="InterPro" id="IPR044742">
    <property type="entry name" value="DEAD/DEAH_RhlB"/>
</dbReference>
<protein>
    <submittedName>
        <fullName evidence="8">Unannotated protein</fullName>
    </submittedName>
</protein>
<accession>A0A6J6UVE3</accession>
<dbReference type="EMBL" id="CAEZYU010000192">
    <property type="protein sequence ID" value="CAB4763740.1"/>
    <property type="molecule type" value="Genomic_DNA"/>
</dbReference>
<feature type="compositionally biased region" description="Pro residues" evidence="5">
    <location>
        <begin position="401"/>
        <end position="410"/>
    </location>
</feature>
<dbReference type="GO" id="GO:0016787">
    <property type="term" value="F:hydrolase activity"/>
    <property type="evidence" value="ECO:0007669"/>
    <property type="project" value="UniProtKB-KW"/>
</dbReference>
<evidence type="ECO:0000313" key="8">
    <source>
        <dbReference type="EMBL" id="CAB4763740.1"/>
    </source>
</evidence>
<dbReference type="AlphaFoldDB" id="A0A6J6UVE3"/>